<evidence type="ECO:0000256" key="5">
    <source>
        <dbReference type="ARBA" id="ARBA00022840"/>
    </source>
</evidence>
<gene>
    <name evidence="14" type="ORF">BO225_10260</name>
</gene>
<evidence type="ECO:0000259" key="12">
    <source>
        <dbReference type="PROSITE" id="PS51198"/>
    </source>
</evidence>
<evidence type="ECO:0000256" key="10">
    <source>
        <dbReference type="ARBA" id="ARBA00048988"/>
    </source>
</evidence>
<dbReference type="InterPro" id="IPR000212">
    <property type="entry name" value="DNA_helicase_UvrD/REP"/>
</dbReference>
<dbReference type="InterPro" id="IPR013986">
    <property type="entry name" value="DExx_box_DNA_helicase_dom_sf"/>
</dbReference>
<dbReference type="SUPFAM" id="SSF52540">
    <property type="entry name" value="P-loop containing nucleoside triphosphate hydrolases"/>
    <property type="match status" value="1"/>
</dbReference>
<evidence type="ECO:0000256" key="1">
    <source>
        <dbReference type="ARBA" id="ARBA00009922"/>
    </source>
</evidence>
<comment type="similarity">
    <text evidence="1">Belongs to the helicase family. UvrD subfamily.</text>
</comment>
<protein>
    <recommendedName>
        <fullName evidence="9">DNA 3'-5' helicase</fullName>
        <ecNumber evidence="9">5.6.2.4</ecNumber>
    </recommendedName>
</protein>
<evidence type="ECO:0000259" key="13">
    <source>
        <dbReference type="PROSITE" id="PS51217"/>
    </source>
</evidence>
<evidence type="ECO:0000256" key="4">
    <source>
        <dbReference type="ARBA" id="ARBA00022806"/>
    </source>
</evidence>
<sequence length="709" mass="81717">MMESSLQNLNAPQREAATTIDQHVRIIAGAGSGKTRVLMARIAYLVNEVGILPWRIMAITFTNKAANEMKERLSKELGEDAQKVKISTIHALCVRILREDAHLIDYPKSFTIMDRDDQKTVIKKLYKIKHIKNDEIPANSLIAYISNNKSADVPVEMAQRLAQGKEQKQYAQLYEAYEKERKEMRAMDFDDLLIEANRLLKTMPEVAKKWKERLDYIHVDEFQDVDPIQYSIIKQICSEDARLCVVGDPDQTIYTWRGASIEIILRFDQDFKPCKTIILNENYRSTKPILEASNALIANNKDRIKKDLFTNAPGEEPIERYEALEESQEPIYIAKKIVEDHKKGTPYHQFAILYRSNYLSRSFEKTFRSVGIPYRIFGGIRFYERQEIKDMLSYLRLCAHSEEMDPKQLALDLSLKRVINMPKRGIGATTLEKLEDEAILKGENMYEALQAVPSVSKATQTKLNKFHALIESFKEARESMDLLDFFDFVFEKSGYKEMLEEKEEDERIENVLELKEDIHQAMETDQDLTLETYLQNVALFTEKSQDEQEDAVNLMTVHAAKGLEFSTVFVTNLNEGIFPNERAINENGRAGLEEERRLMYVAMTRAKKHLFLSWNNGYSFMLEGPKTPSRFLKELPNSEEDEQEETLSNEASFKMHKKPVKYRAGDLVSHSVYGEGVLIEINGTIGTIAFSKKYGLKKIDLRHASLQKG</sequence>
<dbReference type="CDD" id="cd18807">
    <property type="entry name" value="SF1_C_UvrD"/>
    <property type="match status" value="1"/>
</dbReference>
<feature type="binding site" evidence="11">
    <location>
        <begin position="28"/>
        <end position="35"/>
    </location>
    <ligand>
        <name>ATP</name>
        <dbReference type="ChEBI" id="CHEBI:30616"/>
    </ligand>
</feature>
<keyword evidence="3 11" id="KW-0378">Hydrolase</keyword>
<keyword evidence="4 11" id="KW-0347">Helicase</keyword>
<keyword evidence="5 11" id="KW-0067">ATP-binding</keyword>
<reference evidence="14 15" key="1">
    <citation type="submission" date="2016-11" db="EMBL/GenBank/DDBJ databases">
        <title>Description of two novel members of the family Erysipelotrichaceae: Ileibacterium lipovorans gen. nov., sp. nov. and Dubosiella newyorkensis, gen. nov., sp. nov.</title>
        <authorList>
            <person name="Cox L.M."/>
            <person name="Sohn J."/>
            <person name="Tyrrell K.L."/>
            <person name="Citron D.M."/>
            <person name="Lawson P.A."/>
            <person name="Patel N.B."/>
            <person name="Iizumi T."/>
            <person name="Perez-Perez G.I."/>
            <person name="Goldstein E.J."/>
            <person name="Blaser M.J."/>
        </authorList>
    </citation>
    <scope>NUCLEOTIDE SEQUENCE [LARGE SCALE GENOMIC DNA]</scope>
    <source>
        <strain evidence="14 15">NYU-BL-A4</strain>
    </source>
</reference>
<evidence type="ECO:0000313" key="15">
    <source>
        <dbReference type="Proteomes" id="UP000186705"/>
    </source>
</evidence>
<accession>A0A1U7NKD1</accession>
<evidence type="ECO:0000256" key="6">
    <source>
        <dbReference type="ARBA" id="ARBA00023125"/>
    </source>
</evidence>
<dbReference type="GO" id="GO:0005829">
    <property type="term" value="C:cytosol"/>
    <property type="evidence" value="ECO:0007669"/>
    <property type="project" value="TreeGrafter"/>
</dbReference>
<keyword evidence="6" id="KW-0238">DNA-binding</keyword>
<feature type="domain" description="UvrD-like helicase ATP-binding" evidence="12">
    <location>
        <begin position="7"/>
        <end position="286"/>
    </location>
</feature>
<dbReference type="AlphaFoldDB" id="A0A1U7NKD1"/>
<dbReference type="EC" id="5.6.2.4" evidence="9"/>
<dbReference type="InterPro" id="IPR014016">
    <property type="entry name" value="UvrD-like_ATP-bd"/>
</dbReference>
<dbReference type="RefSeq" id="WP_076342150.1">
    <property type="nucleotide sequence ID" value="NZ_CAMUSV010000040.1"/>
</dbReference>
<keyword evidence="2 11" id="KW-0547">Nucleotide-binding</keyword>
<evidence type="ECO:0000256" key="3">
    <source>
        <dbReference type="ARBA" id="ARBA00022801"/>
    </source>
</evidence>
<dbReference type="EMBL" id="MPKA01000102">
    <property type="protein sequence ID" value="OLU44618.1"/>
    <property type="molecule type" value="Genomic_DNA"/>
</dbReference>
<comment type="catalytic activity">
    <reaction evidence="10">
        <text>ATP + H2O = ADP + phosphate + H(+)</text>
        <dbReference type="Rhea" id="RHEA:13065"/>
        <dbReference type="ChEBI" id="CHEBI:15377"/>
        <dbReference type="ChEBI" id="CHEBI:15378"/>
        <dbReference type="ChEBI" id="CHEBI:30616"/>
        <dbReference type="ChEBI" id="CHEBI:43474"/>
        <dbReference type="ChEBI" id="CHEBI:456216"/>
        <dbReference type="EC" id="5.6.2.4"/>
    </reaction>
</comment>
<dbReference type="Pfam" id="PF13361">
    <property type="entry name" value="UvrD_C"/>
    <property type="match status" value="1"/>
</dbReference>
<evidence type="ECO:0000313" key="14">
    <source>
        <dbReference type="EMBL" id="OLU44618.1"/>
    </source>
</evidence>
<evidence type="ECO:0000256" key="8">
    <source>
        <dbReference type="ARBA" id="ARBA00034617"/>
    </source>
</evidence>
<comment type="catalytic activity">
    <reaction evidence="8">
        <text>Couples ATP hydrolysis with the unwinding of duplex DNA by translocating in the 3'-5' direction.</text>
        <dbReference type="EC" id="5.6.2.4"/>
    </reaction>
</comment>
<dbReference type="STRING" id="1862672.BO225_10260"/>
<dbReference type="CDD" id="cd17932">
    <property type="entry name" value="DEXQc_UvrD"/>
    <property type="match status" value="1"/>
</dbReference>
<dbReference type="GO" id="GO:0033202">
    <property type="term" value="C:DNA helicase complex"/>
    <property type="evidence" value="ECO:0007669"/>
    <property type="project" value="TreeGrafter"/>
</dbReference>
<keyword evidence="15" id="KW-1185">Reference proteome</keyword>
<dbReference type="Pfam" id="PF00580">
    <property type="entry name" value="UvrD-helicase"/>
    <property type="match status" value="1"/>
</dbReference>
<dbReference type="GO" id="GO:0000725">
    <property type="term" value="P:recombinational repair"/>
    <property type="evidence" value="ECO:0007669"/>
    <property type="project" value="TreeGrafter"/>
</dbReference>
<dbReference type="GO" id="GO:0003677">
    <property type="term" value="F:DNA binding"/>
    <property type="evidence" value="ECO:0007669"/>
    <property type="project" value="UniProtKB-KW"/>
</dbReference>
<evidence type="ECO:0000256" key="9">
    <source>
        <dbReference type="ARBA" id="ARBA00034808"/>
    </source>
</evidence>
<dbReference type="GO" id="GO:0005524">
    <property type="term" value="F:ATP binding"/>
    <property type="evidence" value="ECO:0007669"/>
    <property type="project" value="UniProtKB-UniRule"/>
</dbReference>
<dbReference type="Gene3D" id="3.40.50.300">
    <property type="entry name" value="P-loop containing nucleotide triphosphate hydrolases"/>
    <property type="match status" value="2"/>
</dbReference>
<dbReference type="PANTHER" id="PTHR11070:SF2">
    <property type="entry name" value="ATP-DEPENDENT DNA HELICASE SRS2"/>
    <property type="match status" value="1"/>
</dbReference>
<comment type="caution">
    <text evidence="14">The sequence shown here is derived from an EMBL/GenBank/DDBJ whole genome shotgun (WGS) entry which is preliminary data.</text>
</comment>
<dbReference type="PROSITE" id="PS51198">
    <property type="entry name" value="UVRD_HELICASE_ATP_BIND"/>
    <property type="match status" value="1"/>
</dbReference>
<proteinExistence type="inferred from homology"/>
<organism evidence="14 15">
    <name type="scientific">Dubosiella newyorkensis</name>
    <dbReference type="NCBI Taxonomy" id="1862672"/>
    <lineage>
        <taxon>Bacteria</taxon>
        <taxon>Bacillati</taxon>
        <taxon>Bacillota</taxon>
        <taxon>Erysipelotrichia</taxon>
        <taxon>Erysipelotrichales</taxon>
        <taxon>Erysipelotrichaceae</taxon>
        <taxon>Dubosiella</taxon>
    </lineage>
</organism>
<evidence type="ECO:0000256" key="11">
    <source>
        <dbReference type="PROSITE-ProRule" id="PRU00560"/>
    </source>
</evidence>
<keyword evidence="7" id="KW-0413">Isomerase</keyword>
<dbReference type="InterPro" id="IPR027417">
    <property type="entry name" value="P-loop_NTPase"/>
</dbReference>
<evidence type="ECO:0000256" key="2">
    <source>
        <dbReference type="ARBA" id="ARBA00022741"/>
    </source>
</evidence>
<feature type="domain" description="UvrD-like helicase C-terminal" evidence="13">
    <location>
        <begin position="287"/>
        <end position="562"/>
    </location>
</feature>
<dbReference type="PROSITE" id="PS51217">
    <property type="entry name" value="UVRD_HELICASE_CTER"/>
    <property type="match status" value="1"/>
</dbReference>
<dbReference type="Gene3D" id="1.10.10.160">
    <property type="match status" value="1"/>
</dbReference>
<dbReference type="PANTHER" id="PTHR11070">
    <property type="entry name" value="UVRD / RECB / PCRA DNA HELICASE FAMILY MEMBER"/>
    <property type="match status" value="1"/>
</dbReference>
<dbReference type="GeneID" id="78276319"/>
<dbReference type="GO" id="GO:0016887">
    <property type="term" value="F:ATP hydrolysis activity"/>
    <property type="evidence" value="ECO:0007669"/>
    <property type="project" value="RHEA"/>
</dbReference>
<dbReference type="Proteomes" id="UP000186705">
    <property type="component" value="Unassembled WGS sequence"/>
</dbReference>
<dbReference type="Gene3D" id="1.10.486.10">
    <property type="entry name" value="PCRA, domain 4"/>
    <property type="match status" value="1"/>
</dbReference>
<name>A0A1U7NKD1_9FIRM</name>
<dbReference type="InterPro" id="IPR014017">
    <property type="entry name" value="DNA_helicase_UvrD-like_C"/>
</dbReference>
<evidence type="ECO:0000256" key="7">
    <source>
        <dbReference type="ARBA" id="ARBA00023235"/>
    </source>
</evidence>
<dbReference type="GO" id="GO:0043138">
    <property type="term" value="F:3'-5' DNA helicase activity"/>
    <property type="evidence" value="ECO:0007669"/>
    <property type="project" value="UniProtKB-EC"/>
</dbReference>